<gene>
    <name evidence="3" type="ORF">UFOPK3495_01449</name>
    <name evidence="4" type="ORF">UFOPK4237_01146</name>
</gene>
<feature type="domain" description="Acyl-CoA thioesterase-like C-terminal" evidence="2">
    <location>
        <begin position="141"/>
        <end position="257"/>
    </location>
</feature>
<reference evidence="3" key="1">
    <citation type="submission" date="2020-05" db="EMBL/GenBank/DDBJ databases">
        <authorList>
            <person name="Chiriac C."/>
            <person name="Salcher M."/>
            <person name="Ghai R."/>
            <person name="Kavagutti S V."/>
        </authorList>
    </citation>
    <scope>NUCLEOTIDE SEQUENCE</scope>
</reference>
<dbReference type="InterPro" id="IPR049450">
    <property type="entry name" value="ACOT8-like_C"/>
</dbReference>
<dbReference type="EMBL" id="CAFBPZ010000081">
    <property type="protein sequence ID" value="CAB5040453.1"/>
    <property type="molecule type" value="Genomic_DNA"/>
</dbReference>
<dbReference type="InterPro" id="IPR049449">
    <property type="entry name" value="TesB_ACOT8-like_N"/>
</dbReference>
<dbReference type="EMBL" id="CAFBMC010000101">
    <property type="protein sequence ID" value="CAB4908927.1"/>
    <property type="molecule type" value="Genomic_DNA"/>
</dbReference>
<accession>A0A6J7GKG6</accession>
<evidence type="ECO:0000313" key="3">
    <source>
        <dbReference type="EMBL" id="CAB4908927.1"/>
    </source>
</evidence>
<evidence type="ECO:0000259" key="1">
    <source>
        <dbReference type="Pfam" id="PF13622"/>
    </source>
</evidence>
<evidence type="ECO:0000313" key="4">
    <source>
        <dbReference type="EMBL" id="CAB5040453.1"/>
    </source>
</evidence>
<feature type="domain" description="Acyl-CoA thioesterase-like N-terminal HotDog" evidence="1">
    <location>
        <begin position="21"/>
        <end position="101"/>
    </location>
</feature>
<protein>
    <submittedName>
        <fullName evidence="3">Unannotated protein</fullName>
    </submittedName>
</protein>
<dbReference type="Pfam" id="PF13622">
    <property type="entry name" value="4HBT_3"/>
    <property type="match status" value="1"/>
</dbReference>
<proteinExistence type="predicted"/>
<organism evidence="3">
    <name type="scientific">freshwater metagenome</name>
    <dbReference type="NCBI Taxonomy" id="449393"/>
    <lineage>
        <taxon>unclassified sequences</taxon>
        <taxon>metagenomes</taxon>
        <taxon>ecological metagenomes</taxon>
    </lineage>
</organism>
<dbReference type="Pfam" id="PF20789">
    <property type="entry name" value="4HBT_3C"/>
    <property type="match status" value="1"/>
</dbReference>
<evidence type="ECO:0000259" key="2">
    <source>
        <dbReference type="Pfam" id="PF20789"/>
    </source>
</evidence>
<sequence length="266" mass="28719">MPQEALFVRQGDWFHPTAFTTGPWRPDAMHGGPPSALIGLAITEALQPDEQVARVNIDLVKPVPLEPLKAVVIRRDISRRVTHLDIELRTTDHTVASARAVLLHGSGPIPLVDLGPPIVHELVSSEHTSPGSAPRHSEPIIFHRDAIEARFTQGDWSIPGPGHAWMQLRVPVVLDEQSCALSQLLSIADFGSALSQSVAPDARIGLINVDVNVTLAGNPVGPWFFLQTQGQVSEQGIGLAVTRLFDVNGQVGVITQSQIAQSFRQA</sequence>
<dbReference type="Gene3D" id="2.40.160.210">
    <property type="entry name" value="Acyl-CoA thioesterase, double hotdog domain"/>
    <property type="match status" value="1"/>
</dbReference>
<name>A0A6J7GKG6_9ZZZZ</name>
<dbReference type="AlphaFoldDB" id="A0A6J7GKG6"/>
<dbReference type="InterPro" id="IPR042171">
    <property type="entry name" value="Acyl-CoA_hotdog"/>
</dbReference>